<dbReference type="InterPro" id="IPR043504">
    <property type="entry name" value="Peptidase_S1_PA_chymotrypsin"/>
</dbReference>
<dbReference type="FunFam" id="2.40.10.10:FF:000078">
    <property type="entry name" value="Serine protease H137"/>
    <property type="match status" value="1"/>
</dbReference>
<organism evidence="18">
    <name type="scientific">Culex tarsalis</name>
    <name type="common">Encephalitis mosquito</name>
    <dbReference type="NCBI Taxonomy" id="7177"/>
    <lineage>
        <taxon>Eukaryota</taxon>
        <taxon>Metazoa</taxon>
        <taxon>Ecdysozoa</taxon>
        <taxon>Arthropoda</taxon>
        <taxon>Hexapoda</taxon>
        <taxon>Insecta</taxon>
        <taxon>Pterygota</taxon>
        <taxon>Neoptera</taxon>
        <taxon>Endopterygota</taxon>
        <taxon>Diptera</taxon>
        <taxon>Nematocera</taxon>
        <taxon>Culicoidea</taxon>
        <taxon>Culicidae</taxon>
        <taxon>Culicinae</taxon>
        <taxon>Culicini</taxon>
        <taxon>Culex</taxon>
        <taxon>Culex</taxon>
    </lineage>
</organism>
<dbReference type="PANTHER" id="PTHR24256">
    <property type="entry name" value="TRYPTASE-RELATED"/>
    <property type="match status" value="1"/>
</dbReference>
<reference evidence="18" key="1">
    <citation type="submission" date="2017-01" db="EMBL/GenBank/DDBJ databases">
        <title>A deep insight into the sialotranscriptome of adult male and female Cluex tarsalis mosquitoes.</title>
        <authorList>
            <person name="Ribeiro J.M."/>
            <person name="Moreira F."/>
            <person name="Bernard K.A."/>
            <person name="Calvo E."/>
        </authorList>
    </citation>
    <scope>NUCLEOTIDE SEQUENCE</scope>
    <source>
        <strain evidence="18">Kern County</strain>
        <tissue evidence="18">Salivary glands</tissue>
    </source>
</reference>
<comment type="subcellular location">
    <subcellularLocation>
        <location evidence="1 15">Secreted</location>
    </subcellularLocation>
</comment>
<feature type="chain" id="PRO_5023978351" description="CLIP domain-containing serine protease" evidence="15">
    <location>
        <begin position="25"/>
        <end position="379"/>
    </location>
</feature>
<keyword evidence="7 15" id="KW-0378">Hydrolase</keyword>
<evidence type="ECO:0000256" key="15">
    <source>
        <dbReference type="RuleBase" id="RU366078"/>
    </source>
</evidence>
<dbReference type="Pfam" id="PF00089">
    <property type="entry name" value="Trypsin"/>
    <property type="match status" value="1"/>
</dbReference>
<evidence type="ECO:0000256" key="13">
    <source>
        <dbReference type="ARBA" id="ARBA00023180"/>
    </source>
</evidence>
<dbReference type="GO" id="GO:0004252">
    <property type="term" value="F:serine-type endopeptidase activity"/>
    <property type="evidence" value="ECO:0007669"/>
    <property type="project" value="UniProtKB-UniRule"/>
</dbReference>
<keyword evidence="12" id="KW-1015">Disulfide bond</keyword>
<keyword evidence="13" id="KW-0325">Glycoprotein</keyword>
<dbReference type="InterPro" id="IPR009003">
    <property type="entry name" value="Peptidase_S1_PA"/>
</dbReference>
<keyword evidence="9" id="KW-0106">Calcium</keyword>
<sequence>MKVDILLLLLAFVALGVMIPGSFAQSAPCTTPSRQPGMCVRVERCKNIYNIITSPTPMPQYDNYIKRAACTLPGVPRSICCQPTEVGPEPTTTTLPPLTGNVNLLPTDCGQSVSDRIAGGNVTKVFDYPWMALLRYETNGAFIDGCGGSIINQRYVLTAAHCLKTRSTLRIDHVILGEHTRSSEIDCNIYRGAKGEEIERDCADPAEQYKVESFVIHPDYNRPKFANDIGLIRLDRAITWKYHIRPICLPVTSELRAKQFERYVVTGWGTTENQTGSDVLLEAILPRVSNADCQQKMTENRLNVALSDKQMCAGGEKLVDTCRGDSGGPLGFSTNYNGARFVQFGIVSAGVNTCGQKSVPGIYCRVASYMDWILQNINP</sequence>
<dbReference type="GO" id="GO:0046872">
    <property type="term" value="F:metal ion binding"/>
    <property type="evidence" value="ECO:0007669"/>
    <property type="project" value="UniProtKB-KW"/>
</dbReference>
<keyword evidence="6 15" id="KW-0732">Signal</keyword>
<dbReference type="GO" id="GO:0051604">
    <property type="term" value="P:protein maturation"/>
    <property type="evidence" value="ECO:0007669"/>
    <property type="project" value="UniProtKB-ARBA"/>
</dbReference>
<evidence type="ECO:0000256" key="7">
    <source>
        <dbReference type="ARBA" id="ARBA00022801"/>
    </source>
</evidence>
<evidence type="ECO:0000256" key="10">
    <source>
        <dbReference type="ARBA" id="ARBA00022859"/>
    </source>
</evidence>
<dbReference type="PROSITE" id="PS50240">
    <property type="entry name" value="TRYPSIN_DOM"/>
    <property type="match status" value="1"/>
</dbReference>
<dbReference type="SUPFAM" id="SSF50494">
    <property type="entry name" value="Trypsin-like serine proteases"/>
    <property type="match status" value="1"/>
</dbReference>
<dbReference type="InterPro" id="IPR001314">
    <property type="entry name" value="Peptidase_S1A"/>
</dbReference>
<evidence type="ECO:0000259" key="17">
    <source>
        <dbReference type="PROSITE" id="PS51888"/>
    </source>
</evidence>
<evidence type="ECO:0000256" key="6">
    <source>
        <dbReference type="ARBA" id="ARBA00022729"/>
    </source>
</evidence>
<dbReference type="GO" id="GO:0006508">
    <property type="term" value="P:proteolysis"/>
    <property type="evidence" value="ECO:0007669"/>
    <property type="project" value="UniProtKB-KW"/>
</dbReference>
<evidence type="ECO:0000259" key="16">
    <source>
        <dbReference type="PROSITE" id="PS50240"/>
    </source>
</evidence>
<dbReference type="InterPro" id="IPR018114">
    <property type="entry name" value="TRYPSIN_HIS"/>
</dbReference>
<evidence type="ECO:0000256" key="9">
    <source>
        <dbReference type="ARBA" id="ARBA00022837"/>
    </source>
</evidence>
<dbReference type="EMBL" id="GFDL01015727">
    <property type="protein sequence ID" value="JAV19318.1"/>
    <property type="molecule type" value="Transcribed_RNA"/>
</dbReference>
<dbReference type="EC" id="3.4.21.-" evidence="15"/>
<evidence type="ECO:0000256" key="1">
    <source>
        <dbReference type="ARBA" id="ARBA00004613"/>
    </source>
</evidence>
<keyword evidence="11" id="KW-0865">Zymogen</keyword>
<evidence type="ECO:0000256" key="4">
    <source>
        <dbReference type="ARBA" id="ARBA00022670"/>
    </source>
</evidence>
<evidence type="ECO:0000256" key="2">
    <source>
        <dbReference type="ARBA" id="ARBA00022525"/>
    </source>
</evidence>
<dbReference type="PRINTS" id="PR00722">
    <property type="entry name" value="CHYMOTRYPSIN"/>
</dbReference>
<evidence type="ECO:0000256" key="5">
    <source>
        <dbReference type="ARBA" id="ARBA00022723"/>
    </source>
</evidence>
<dbReference type="InterPro" id="IPR051487">
    <property type="entry name" value="Ser/Thr_Proteases_Immune/Dev"/>
</dbReference>
<evidence type="ECO:0000256" key="14">
    <source>
        <dbReference type="ARBA" id="ARBA00024195"/>
    </source>
</evidence>
<dbReference type="AlphaFoldDB" id="A0A1Q3EVS7"/>
<feature type="signal peptide" evidence="15">
    <location>
        <begin position="1"/>
        <end position="24"/>
    </location>
</feature>
<evidence type="ECO:0000256" key="12">
    <source>
        <dbReference type="ARBA" id="ARBA00023157"/>
    </source>
</evidence>
<dbReference type="SMART" id="SM00020">
    <property type="entry name" value="Tryp_SPc"/>
    <property type="match status" value="1"/>
</dbReference>
<dbReference type="InterPro" id="IPR001254">
    <property type="entry name" value="Trypsin_dom"/>
</dbReference>
<keyword evidence="4 15" id="KW-0645">Protease</keyword>
<dbReference type="FunFam" id="2.40.10.10:FF:000028">
    <property type="entry name" value="Serine protease easter"/>
    <property type="match status" value="1"/>
</dbReference>
<dbReference type="SMART" id="SM00680">
    <property type="entry name" value="CLIP"/>
    <property type="match status" value="1"/>
</dbReference>
<dbReference type="PROSITE" id="PS00134">
    <property type="entry name" value="TRYPSIN_HIS"/>
    <property type="match status" value="1"/>
</dbReference>
<evidence type="ECO:0000256" key="3">
    <source>
        <dbReference type="ARBA" id="ARBA00022588"/>
    </source>
</evidence>
<proteinExistence type="inferred from homology"/>
<dbReference type="Pfam" id="PF12032">
    <property type="entry name" value="CLIP"/>
    <property type="match status" value="1"/>
</dbReference>
<dbReference type="InterPro" id="IPR038565">
    <property type="entry name" value="CLIP_sf"/>
</dbReference>
<feature type="domain" description="Clip" evidence="17">
    <location>
        <begin position="28"/>
        <end position="81"/>
    </location>
</feature>
<dbReference type="Gene3D" id="2.40.10.10">
    <property type="entry name" value="Trypsin-like serine proteases"/>
    <property type="match status" value="2"/>
</dbReference>
<dbReference type="GO" id="GO:0005576">
    <property type="term" value="C:extracellular region"/>
    <property type="evidence" value="ECO:0007669"/>
    <property type="project" value="UniProtKB-SubCell"/>
</dbReference>
<feature type="domain" description="Peptidase S1" evidence="16">
    <location>
        <begin position="117"/>
        <end position="378"/>
    </location>
</feature>
<accession>A0A1Q3EVS7</accession>
<comment type="similarity">
    <text evidence="14 15">Belongs to the peptidase S1 family. CLIP subfamily.</text>
</comment>
<keyword evidence="5" id="KW-0479">Metal-binding</keyword>
<name>A0A1Q3EVS7_CULTA</name>
<evidence type="ECO:0000256" key="11">
    <source>
        <dbReference type="ARBA" id="ARBA00023145"/>
    </source>
</evidence>
<keyword evidence="2 15" id="KW-0964">Secreted</keyword>
<dbReference type="PROSITE" id="PS51888">
    <property type="entry name" value="CLIP"/>
    <property type="match status" value="1"/>
</dbReference>
<comment type="domain">
    <text evidence="15">The clip domain consists of 35-55 residues which are 'knitted' together usually by 3 conserved disulfide bonds forming a clip-like compact structure.</text>
</comment>
<dbReference type="InterPro" id="IPR022700">
    <property type="entry name" value="CLIP"/>
</dbReference>
<keyword evidence="3" id="KW-0399">Innate immunity</keyword>
<protein>
    <recommendedName>
        <fullName evidence="15">CLIP domain-containing serine protease</fullName>
        <ecNumber evidence="15">3.4.21.-</ecNumber>
    </recommendedName>
</protein>
<keyword evidence="8 15" id="KW-0720">Serine protease</keyword>
<evidence type="ECO:0000256" key="8">
    <source>
        <dbReference type="ARBA" id="ARBA00022825"/>
    </source>
</evidence>
<evidence type="ECO:0000313" key="18">
    <source>
        <dbReference type="EMBL" id="JAV19318.1"/>
    </source>
</evidence>
<dbReference type="Gene3D" id="3.30.1640.30">
    <property type="match status" value="1"/>
</dbReference>
<dbReference type="GO" id="GO:0045087">
    <property type="term" value="P:innate immune response"/>
    <property type="evidence" value="ECO:0007669"/>
    <property type="project" value="UniProtKB-KW"/>
</dbReference>
<dbReference type="CDD" id="cd00190">
    <property type="entry name" value="Tryp_SPc"/>
    <property type="match status" value="1"/>
</dbReference>
<keyword evidence="10" id="KW-0391">Immunity</keyword>